<evidence type="ECO:0000313" key="1">
    <source>
        <dbReference type="EMBL" id="COX34217.1"/>
    </source>
</evidence>
<reference evidence="2" key="1">
    <citation type="submission" date="2015-03" db="EMBL/GenBank/DDBJ databases">
        <authorList>
            <consortium name="Pathogen Informatics"/>
        </authorList>
    </citation>
    <scope>NUCLEOTIDE SEQUENCE [LARGE SCALE GENOMIC DNA]</scope>
    <source>
        <strain evidence="2">K00500041</strain>
    </source>
</reference>
<dbReference type="AlphaFoldDB" id="A0A0U0UNA8"/>
<sequence>MPARRPKTLISNSELVPSRLAPCTDTHAHSPAAYRPGTTLVLSRSTCPVTVVGMPPIR</sequence>
<gene>
    <name evidence="1" type="ORF">ERS007703_05103</name>
</gene>
<accession>A0A0U0UNA8</accession>
<name>A0A0U0UNA8_MYCTX</name>
<protein>
    <submittedName>
        <fullName evidence="1">Uncharacterized protein</fullName>
    </submittedName>
</protein>
<proteinExistence type="predicted"/>
<evidence type="ECO:0000313" key="2">
    <source>
        <dbReference type="Proteomes" id="UP000038802"/>
    </source>
</evidence>
<dbReference type="Proteomes" id="UP000038802">
    <property type="component" value="Unassembled WGS sequence"/>
</dbReference>
<dbReference type="EMBL" id="CSAE01001144">
    <property type="protein sequence ID" value="COX34217.1"/>
    <property type="molecule type" value="Genomic_DNA"/>
</dbReference>
<organism evidence="1 2">
    <name type="scientific">Mycobacterium tuberculosis</name>
    <dbReference type="NCBI Taxonomy" id="1773"/>
    <lineage>
        <taxon>Bacteria</taxon>
        <taxon>Bacillati</taxon>
        <taxon>Actinomycetota</taxon>
        <taxon>Actinomycetes</taxon>
        <taxon>Mycobacteriales</taxon>
        <taxon>Mycobacteriaceae</taxon>
        <taxon>Mycobacterium</taxon>
        <taxon>Mycobacterium tuberculosis complex</taxon>
    </lineage>
</organism>